<comment type="caution">
    <text evidence="8">The sequence shown here is derived from an EMBL/GenBank/DDBJ whole genome shotgun (WGS) entry which is preliminary data.</text>
</comment>
<feature type="non-terminal residue" evidence="8">
    <location>
        <position position="1"/>
    </location>
</feature>
<feature type="compositionally biased region" description="Basic and acidic residues" evidence="6">
    <location>
        <begin position="231"/>
        <end position="240"/>
    </location>
</feature>
<evidence type="ECO:0000313" key="8">
    <source>
        <dbReference type="EMBL" id="KAJ9601643.1"/>
    </source>
</evidence>
<feature type="compositionally biased region" description="Polar residues" evidence="6">
    <location>
        <begin position="1002"/>
        <end position="1021"/>
    </location>
</feature>
<dbReference type="Gene3D" id="4.10.1000.10">
    <property type="entry name" value="Zinc finger, CCCH-type"/>
    <property type="match status" value="1"/>
</dbReference>
<feature type="zinc finger region" description="C3H1-type" evidence="5">
    <location>
        <begin position="82"/>
        <end position="109"/>
    </location>
</feature>
<dbReference type="Gene3D" id="1.20.120.1350">
    <property type="entry name" value="Pneumovirus matrix protein 2 (M2), zinc-binding domain"/>
    <property type="match status" value="1"/>
</dbReference>
<feature type="compositionally biased region" description="Polar residues" evidence="6">
    <location>
        <begin position="438"/>
        <end position="447"/>
    </location>
</feature>
<evidence type="ECO:0000256" key="2">
    <source>
        <dbReference type="ARBA" id="ARBA00022737"/>
    </source>
</evidence>
<dbReference type="GO" id="GO:0005634">
    <property type="term" value="C:nucleus"/>
    <property type="evidence" value="ECO:0007669"/>
    <property type="project" value="TreeGrafter"/>
</dbReference>
<protein>
    <recommendedName>
        <fullName evidence="7">C3H1-type domain-containing protein</fullName>
    </recommendedName>
</protein>
<feature type="region of interest" description="Disordered" evidence="6">
    <location>
        <begin position="1"/>
        <end position="53"/>
    </location>
</feature>
<feature type="compositionally biased region" description="Pro residues" evidence="6">
    <location>
        <begin position="537"/>
        <end position="546"/>
    </location>
</feature>
<evidence type="ECO:0000313" key="9">
    <source>
        <dbReference type="Proteomes" id="UP001233999"/>
    </source>
</evidence>
<feature type="compositionally biased region" description="Acidic residues" evidence="6">
    <location>
        <begin position="1"/>
        <end position="13"/>
    </location>
</feature>
<feature type="region of interest" description="Disordered" evidence="6">
    <location>
        <begin position="226"/>
        <end position="550"/>
    </location>
</feature>
<feature type="domain" description="C3H1-type" evidence="7">
    <location>
        <begin position="82"/>
        <end position="109"/>
    </location>
</feature>
<evidence type="ECO:0000256" key="1">
    <source>
        <dbReference type="ARBA" id="ARBA00022723"/>
    </source>
</evidence>
<dbReference type="InterPro" id="IPR045124">
    <property type="entry name" value="Su(sable)-like"/>
</dbReference>
<feature type="region of interest" description="Disordered" evidence="6">
    <location>
        <begin position="592"/>
        <end position="669"/>
    </location>
</feature>
<dbReference type="EMBL" id="JASPKZ010000006">
    <property type="protein sequence ID" value="KAJ9601643.1"/>
    <property type="molecule type" value="Genomic_DNA"/>
</dbReference>
<dbReference type="Proteomes" id="UP001233999">
    <property type="component" value="Unassembled WGS sequence"/>
</dbReference>
<proteinExistence type="predicted"/>
<feature type="compositionally biased region" description="Polar residues" evidence="6">
    <location>
        <begin position="467"/>
        <end position="482"/>
    </location>
</feature>
<dbReference type="InterPro" id="IPR000571">
    <property type="entry name" value="Znf_CCCH"/>
</dbReference>
<feature type="domain" description="C3H1-type" evidence="7">
    <location>
        <begin position="139"/>
        <end position="162"/>
    </location>
</feature>
<feature type="compositionally biased region" description="Basic residues" evidence="6">
    <location>
        <begin position="1023"/>
        <end position="1036"/>
    </location>
</feature>
<feature type="compositionally biased region" description="Basic residues" evidence="6">
    <location>
        <begin position="28"/>
        <end position="37"/>
    </location>
</feature>
<keyword evidence="3 5" id="KW-0863">Zinc-finger</keyword>
<feature type="region of interest" description="Disordered" evidence="6">
    <location>
        <begin position="64"/>
        <end position="83"/>
    </location>
</feature>
<feature type="compositionally biased region" description="Basic residues" evidence="6">
    <location>
        <begin position="337"/>
        <end position="351"/>
    </location>
</feature>
<reference evidence="8" key="1">
    <citation type="journal article" date="2023" name="IScience">
        <title>Live-bearing cockroach genome reveals convergent evolutionary mechanisms linked to viviparity in insects and beyond.</title>
        <authorList>
            <person name="Fouks B."/>
            <person name="Harrison M.C."/>
            <person name="Mikhailova A.A."/>
            <person name="Marchal E."/>
            <person name="English S."/>
            <person name="Carruthers M."/>
            <person name="Jennings E.C."/>
            <person name="Chiamaka E.L."/>
            <person name="Frigard R.A."/>
            <person name="Pippel M."/>
            <person name="Attardo G.M."/>
            <person name="Benoit J.B."/>
            <person name="Bornberg-Bauer E."/>
            <person name="Tobe S.S."/>
        </authorList>
    </citation>
    <scope>NUCLEOTIDE SEQUENCE</scope>
    <source>
        <strain evidence="8">Stay&amp;Tobe</strain>
    </source>
</reference>
<feature type="region of interest" description="Disordered" evidence="6">
    <location>
        <begin position="700"/>
        <end position="724"/>
    </location>
</feature>
<feature type="compositionally biased region" description="Pro residues" evidence="6">
    <location>
        <begin position="804"/>
        <end position="819"/>
    </location>
</feature>
<dbReference type="GO" id="GO:0008270">
    <property type="term" value="F:zinc ion binding"/>
    <property type="evidence" value="ECO:0007669"/>
    <property type="project" value="UniProtKB-KW"/>
</dbReference>
<evidence type="ECO:0000256" key="4">
    <source>
        <dbReference type="ARBA" id="ARBA00022833"/>
    </source>
</evidence>
<dbReference type="PANTHER" id="PTHR13119">
    <property type="entry name" value="ZINC FINGER CCCH DOMAIN-CONTAINING PROTEI"/>
    <property type="match status" value="1"/>
</dbReference>
<dbReference type="PANTHER" id="PTHR13119:SF12">
    <property type="entry name" value="PROTEIN SUPPRESSOR OF SABLE"/>
    <property type="match status" value="1"/>
</dbReference>
<feature type="compositionally biased region" description="Polar residues" evidence="6">
    <location>
        <begin position="301"/>
        <end position="312"/>
    </location>
</feature>
<gene>
    <name evidence="8" type="ORF">L9F63_000176</name>
</gene>
<keyword evidence="4 5" id="KW-0862">Zinc</keyword>
<feature type="compositionally biased region" description="Basic and acidic residues" evidence="6">
    <location>
        <begin position="423"/>
        <end position="436"/>
    </location>
</feature>
<keyword evidence="1 5" id="KW-0479">Metal-binding</keyword>
<dbReference type="PROSITE" id="PS50103">
    <property type="entry name" value="ZF_C3H1"/>
    <property type="match status" value="3"/>
</dbReference>
<dbReference type="AlphaFoldDB" id="A0AAD8APW9"/>
<evidence type="ECO:0000256" key="3">
    <source>
        <dbReference type="ARBA" id="ARBA00022771"/>
    </source>
</evidence>
<feature type="compositionally biased region" description="Acidic residues" evidence="6">
    <location>
        <begin position="489"/>
        <end position="509"/>
    </location>
</feature>
<keyword evidence="9" id="KW-1185">Reference proteome</keyword>
<sequence>GPFDEYDSEFETEDFIRPHCGEEGGPKRGSRGSKRLISRGGGRGLIKKRPQMGLKKSIGAMGKKLGNKRQQRIGKPQQGPQQASDSICSFFMQGKCQKENECPYSHNALPPRKMELCKFYLMGCCAKKDKCLYMHSDFPCKYFHSGMKCAAGNRCKFSHGTLTEPLKEILLKHIETAPKEILGDFPRERAAAMIYNKNCGNKGPWPGTKKIPSLLEIEVPIPPQLLASNPELRREEEKSMMRHSTPKSSSDNEDKEGCRMPNSGPGDEDIRHKGFHKMRGRMLPNREIDEEEEEMPRRPNYQDQDFSEQLQQFKMLFEKEAQNSAEEVEENPESQHQQRKHHRHSKKKKKKSRDEEQTKHSKTHLSYFPKSSPSTIIYPNESMEASLVESKSDGENAELTDEEGKLEIDVEQEDENDFSQTTTEKEKEVEMTKEQNESDNNSSSCSTEMGGLPLNLPKKQRELFLRIQQQQRKTEELNSQDQSGKEEEKDMDSEQQEENWYSSDEEEASLADVLKNLSKQEMKEQKEQQQLRQPSPSTTPPLPPPKSTAILDGIKLSEINISEPVSKLLSIIQQTTSSSNLGQMNISQSHLSADTIDSRASSTQSVMAKELVTGTRDPRLALGDQNKRSTSISSLSPNAQESPRQDPRISKRSSQKSQSHRTSIYSSVVNPLSSNITQTGSEIESKNYHVSQQQVNTSFELGTDMDPRTRPSTSASQYPLGDLEDVGNIDMKGALGLPFKPVPMHKPATEIDASLTSHPPIQYKVIPVSIPWPDYSRLKLNVRSDPRLRKLFKVSSSSSKRQSSPPPPPPPSSPPPFPKQSPSAARNDPRRRSAPMSPHSTSSPRIQDTPPVYSDMMSPNPMGMAQNSMSLVQNQMNINQNPMGGGQNPLGLGQNPIGMNQNPMGMNQNPMGMNQNPMGMNQNPMGMNQNPMGLMQNTGMPSGMGPSMPPGLGFDPRLPRNPRNAPGLLGPAPLPMNFCPNTPKYDEMDEGGGPNPDVRMFYNQQSMDMQPSHSRNQNMPRNRTWKNSRKNRRFRPQQHEQKRSYTPPR</sequence>
<dbReference type="GO" id="GO:0003723">
    <property type="term" value="F:RNA binding"/>
    <property type="evidence" value="ECO:0007669"/>
    <property type="project" value="InterPro"/>
</dbReference>
<organism evidence="8 9">
    <name type="scientific">Diploptera punctata</name>
    <name type="common">Pacific beetle cockroach</name>
    <dbReference type="NCBI Taxonomy" id="6984"/>
    <lineage>
        <taxon>Eukaryota</taxon>
        <taxon>Metazoa</taxon>
        <taxon>Ecdysozoa</taxon>
        <taxon>Arthropoda</taxon>
        <taxon>Hexapoda</taxon>
        <taxon>Insecta</taxon>
        <taxon>Pterygota</taxon>
        <taxon>Neoptera</taxon>
        <taxon>Polyneoptera</taxon>
        <taxon>Dictyoptera</taxon>
        <taxon>Blattodea</taxon>
        <taxon>Blaberoidea</taxon>
        <taxon>Blaberidae</taxon>
        <taxon>Diplopterinae</taxon>
        <taxon>Diploptera</taxon>
    </lineage>
</organism>
<feature type="domain" description="C3H1-type" evidence="7">
    <location>
        <begin position="111"/>
        <end position="138"/>
    </location>
</feature>
<feature type="region of interest" description="Disordered" evidence="6">
    <location>
        <begin position="793"/>
        <end position="861"/>
    </location>
</feature>
<feature type="compositionally biased region" description="Basic and acidic residues" evidence="6">
    <location>
        <begin position="518"/>
        <end position="529"/>
    </location>
</feature>
<evidence type="ECO:0000256" key="5">
    <source>
        <dbReference type="PROSITE-ProRule" id="PRU00723"/>
    </source>
</evidence>
<feature type="compositionally biased region" description="Polar residues" evidence="6">
    <location>
        <begin position="628"/>
        <end position="642"/>
    </location>
</feature>
<reference evidence="8" key="2">
    <citation type="submission" date="2023-05" db="EMBL/GenBank/DDBJ databases">
        <authorList>
            <person name="Fouks B."/>
        </authorList>
    </citation>
    <scope>NUCLEOTIDE SEQUENCE</scope>
    <source>
        <strain evidence="8">Stay&amp;Tobe</strain>
        <tissue evidence="8">Testes</tissue>
    </source>
</reference>
<feature type="region of interest" description="Disordered" evidence="6">
    <location>
        <begin position="964"/>
        <end position="1049"/>
    </location>
</feature>
<evidence type="ECO:0000259" key="7">
    <source>
        <dbReference type="PROSITE" id="PS50103"/>
    </source>
</evidence>
<dbReference type="InterPro" id="IPR036855">
    <property type="entry name" value="Znf_CCCH_sf"/>
</dbReference>
<feature type="zinc finger region" description="C3H1-type" evidence="5">
    <location>
        <begin position="139"/>
        <end position="162"/>
    </location>
</feature>
<evidence type="ECO:0000256" key="6">
    <source>
        <dbReference type="SAM" id="MobiDB-lite"/>
    </source>
</evidence>
<feature type="zinc finger region" description="C3H1-type" evidence="5">
    <location>
        <begin position="111"/>
        <end position="138"/>
    </location>
</feature>
<dbReference type="SMART" id="SM00356">
    <property type="entry name" value="ZnF_C3H1"/>
    <property type="match status" value="3"/>
</dbReference>
<name>A0AAD8APW9_DIPPU</name>
<keyword evidence="2" id="KW-0677">Repeat</keyword>
<feature type="compositionally biased region" description="Basic and acidic residues" evidence="6">
    <location>
        <begin position="14"/>
        <end position="26"/>
    </location>
</feature>
<accession>A0AAD8APW9</accession>
<dbReference type="SUPFAM" id="SSF90229">
    <property type="entry name" value="CCCH zinc finger"/>
    <property type="match status" value="3"/>
</dbReference>
<dbReference type="GO" id="GO:0045892">
    <property type="term" value="P:negative regulation of DNA-templated transcription"/>
    <property type="evidence" value="ECO:0007669"/>
    <property type="project" value="InterPro"/>
</dbReference>